<keyword evidence="7" id="KW-0406">Ion transport</keyword>
<comment type="caution">
    <text evidence="16">The sequence shown here is derived from an EMBL/GenBank/DDBJ whole genome shotgun (WGS) entry which is preliminary data.</text>
</comment>
<evidence type="ECO:0000259" key="14">
    <source>
        <dbReference type="Pfam" id="PF00593"/>
    </source>
</evidence>
<keyword evidence="3 11" id="KW-1134">Transmembrane beta strand</keyword>
<organism evidence="16 17">
    <name type="scientific">Novosphingobium capsulatum</name>
    <dbReference type="NCBI Taxonomy" id="13688"/>
    <lineage>
        <taxon>Bacteria</taxon>
        <taxon>Pseudomonadati</taxon>
        <taxon>Pseudomonadota</taxon>
        <taxon>Alphaproteobacteria</taxon>
        <taxon>Sphingomonadales</taxon>
        <taxon>Sphingomonadaceae</taxon>
        <taxon>Novosphingobium</taxon>
    </lineage>
</organism>
<keyword evidence="16" id="KW-0675">Receptor</keyword>
<gene>
    <name evidence="16" type="ORF">J2792_001897</name>
</gene>
<evidence type="ECO:0000259" key="15">
    <source>
        <dbReference type="Pfam" id="PF07715"/>
    </source>
</evidence>
<evidence type="ECO:0000256" key="3">
    <source>
        <dbReference type="ARBA" id="ARBA00022452"/>
    </source>
</evidence>
<dbReference type="InterPro" id="IPR039426">
    <property type="entry name" value="TonB-dep_rcpt-like"/>
</dbReference>
<dbReference type="InterPro" id="IPR000531">
    <property type="entry name" value="Beta-barrel_TonB"/>
</dbReference>
<keyword evidence="13" id="KW-0732">Signal</keyword>
<evidence type="ECO:0000256" key="9">
    <source>
        <dbReference type="ARBA" id="ARBA00023136"/>
    </source>
</evidence>
<comment type="subcellular location">
    <subcellularLocation>
        <location evidence="1 11">Cell outer membrane</location>
        <topology evidence="1 11">Multi-pass membrane protein</topology>
    </subcellularLocation>
</comment>
<evidence type="ECO:0000256" key="12">
    <source>
        <dbReference type="RuleBase" id="RU003357"/>
    </source>
</evidence>
<keyword evidence="6" id="KW-0408">Iron</keyword>
<dbReference type="Proteomes" id="UP001184150">
    <property type="component" value="Unassembled WGS sequence"/>
</dbReference>
<keyword evidence="9 11" id="KW-0472">Membrane</keyword>
<evidence type="ECO:0000256" key="11">
    <source>
        <dbReference type="PROSITE-ProRule" id="PRU01360"/>
    </source>
</evidence>
<evidence type="ECO:0000313" key="17">
    <source>
        <dbReference type="Proteomes" id="UP001184150"/>
    </source>
</evidence>
<keyword evidence="10 11" id="KW-0998">Cell outer membrane</keyword>
<keyword evidence="2 11" id="KW-0813">Transport</keyword>
<dbReference type="Gene3D" id="2.40.170.20">
    <property type="entry name" value="TonB-dependent receptor, beta-barrel domain"/>
    <property type="match status" value="1"/>
</dbReference>
<evidence type="ECO:0000256" key="13">
    <source>
        <dbReference type="SAM" id="SignalP"/>
    </source>
</evidence>
<evidence type="ECO:0000256" key="6">
    <source>
        <dbReference type="ARBA" id="ARBA00023004"/>
    </source>
</evidence>
<dbReference type="InterPro" id="IPR036942">
    <property type="entry name" value="Beta-barrel_TonB_sf"/>
</dbReference>
<comment type="similarity">
    <text evidence="11 12">Belongs to the TonB-dependent receptor family.</text>
</comment>
<protein>
    <submittedName>
        <fullName evidence="16">Outer membrane receptor protein involved in Fe transport</fullName>
    </submittedName>
</protein>
<evidence type="ECO:0000256" key="4">
    <source>
        <dbReference type="ARBA" id="ARBA00022496"/>
    </source>
</evidence>
<dbReference type="RefSeq" id="WP_309805002.1">
    <property type="nucleotide sequence ID" value="NZ_JAVDRD010000004.1"/>
</dbReference>
<dbReference type="PANTHER" id="PTHR32552:SF81">
    <property type="entry name" value="TONB-DEPENDENT OUTER MEMBRANE RECEPTOR"/>
    <property type="match status" value="1"/>
</dbReference>
<keyword evidence="8 12" id="KW-0798">TonB box</keyword>
<dbReference type="PROSITE" id="PS52016">
    <property type="entry name" value="TONB_DEPENDENT_REC_3"/>
    <property type="match status" value="1"/>
</dbReference>
<evidence type="ECO:0000256" key="8">
    <source>
        <dbReference type="ARBA" id="ARBA00023077"/>
    </source>
</evidence>
<keyword evidence="5 11" id="KW-0812">Transmembrane</keyword>
<accession>A0ABU1ML02</accession>
<sequence>MPRKAHRLMAAAAFGPLALAPFTAALAAEAPPPAAADAPPAAEHESGLAEIIVTARKRVESAQSVPVAVTAISAQTLVQRDITSIEKIAAATPSLTVGHASNGSAAQIALRGIGSSSTSIGIEQSVATVVDGVYYGQGRVLEEGFFDLAGVEVLKGPQVLFFGKNATAGVISIKTADPTPTWQFRTKASYEFKAKQAQLEGVASGPLTDDLGLRVAVRGTKAWGGYYDNVSQPFAITYPLSPTPSPTYTSYPTSSNQPGNREFLGRVTLKYEPSSALTDTLKASFDYNKANNSSYNYVAYNCPTGKTQINGYTCGYNFVTHQNNLPSEVAKNFPYAGDGSLYNRYKSAAVTNNFNYDLDKVTITNVTNYNWNNNQWLCACEFNSSASSVWATENSSWQAFSNELRALTHYDSPVNLMAGVLYQKTRRDFAQFVSYSYNNIPSQGINQYQDGTKSSYTRGQTISGFAQAIWKIVPQVEFDAGVRYTHETKDSFFIQPYTSPTFIGVWPMGAGSQVTAHQVFNNWSPDFSLTYKPLQDVMVYASYKTGYKSGGFSNGGIYSLASANPAADFVFNPETVQGFEGGIKSTLADHQLRLNLNLYSYKYKNLQTDYFDSVKVAFQTLTADATTKGVELEFEFAPRAVSGLNVHGSMNYNDATYSNFPVAPCFGGQSIAEGCNLTTAGTPIAAGGTGARQNLTGQPLGMAPHWTGTLGANYETPVGNGLKAGLNIDTRYSASYLVSGFGEQFSRNPAYAVLDVGVRLGASDDNWQVAIIGKNLTNKQYINGGVDAPLTGSGTGTANALHADLMGFGALPRTVQISLTKNF</sequence>
<evidence type="ECO:0000256" key="7">
    <source>
        <dbReference type="ARBA" id="ARBA00023065"/>
    </source>
</evidence>
<keyword evidence="4" id="KW-0410">Iron transport</keyword>
<evidence type="ECO:0000256" key="10">
    <source>
        <dbReference type="ARBA" id="ARBA00023237"/>
    </source>
</evidence>
<evidence type="ECO:0000256" key="5">
    <source>
        <dbReference type="ARBA" id="ARBA00022692"/>
    </source>
</evidence>
<reference evidence="16 17" key="1">
    <citation type="submission" date="2023-07" db="EMBL/GenBank/DDBJ databases">
        <title>Sorghum-associated microbial communities from plants grown in Nebraska, USA.</title>
        <authorList>
            <person name="Schachtman D."/>
        </authorList>
    </citation>
    <scope>NUCLEOTIDE SEQUENCE [LARGE SCALE GENOMIC DNA]</scope>
    <source>
        <strain evidence="16 17">DS1027</strain>
    </source>
</reference>
<proteinExistence type="inferred from homology"/>
<dbReference type="Pfam" id="PF07715">
    <property type="entry name" value="Plug"/>
    <property type="match status" value="1"/>
</dbReference>
<keyword evidence="17" id="KW-1185">Reference proteome</keyword>
<dbReference type="Pfam" id="PF00593">
    <property type="entry name" value="TonB_dep_Rec_b-barrel"/>
    <property type="match status" value="1"/>
</dbReference>
<evidence type="ECO:0000256" key="1">
    <source>
        <dbReference type="ARBA" id="ARBA00004571"/>
    </source>
</evidence>
<dbReference type="PANTHER" id="PTHR32552">
    <property type="entry name" value="FERRICHROME IRON RECEPTOR-RELATED"/>
    <property type="match status" value="1"/>
</dbReference>
<evidence type="ECO:0000313" key="16">
    <source>
        <dbReference type="EMBL" id="MDR6511025.1"/>
    </source>
</evidence>
<feature type="signal peptide" evidence="13">
    <location>
        <begin position="1"/>
        <end position="27"/>
    </location>
</feature>
<feature type="domain" description="TonB-dependent receptor-like beta-barrel" evidence="14">
    <location>
        <begin position="330"/>
        <end position="776"/>
    </location>
</feature>
<dbReference type="InterPro" id="IPR012910">
    <property type="entry name" value="Plug_dom"/>
</dbReference>
<feature type="domain" description="TonB-dependent receptor plug" evidence="15">
    <location>
        <begin position="62"/>
        <end position="170"/>
    </location>
</feature>
<dbReference type="EMBL" id="JAVDRD010000004">
    <property type="protein sequence ID" value="MDR6511025.1"/>
    <property type="molecule type" value="Genomic_DNA"/>
</dbReference>
<feature type="chain" id="PRO_5046157144" evidence="13">
    <location>
        <begin position="28"/>
        <end position="823"/>
    </location>
</feature>
<name>A0ABU1ML02_9SPHN</name>
<evidence type="ECO:0000256" key="2">
    <source>
        <dbReference type="ARBA" id="ARBA00022448"/>
    </source>
</evidence>
<dbReference type="SUPFAM" id="SSF56935">
    <property type="entry name" value="Porins"/>
    <property type="match status" value="1"/>
</dbReference>